<sequence length="522" mass="58208">MSHRVNLGQACFQTTDSPLKLQLTATAHFKLPINSSNQIPQIHDIQLLYLLSFWVTEAPELELRLHFDVNPRLAWTLSSLVSTLGEKMCNSKVWSDLGSTIVFKSCEPSETNGSRISCLIFGLCRGTHSQNQIISRRVPSILRNPPGAHPPTSHPVIYLAAIDIYLEYSLPLAAHPEIKMEVDEIAPSGDFLQILEPDPALYSMPSEIYIPDDRLGDSEDAEIQFELEVPGYWQFTDLNLLNPNLNQHPIPQENDGSTDNSDLSATYQLLDKSLRRLVLAGPLRAHPTESTQSDSLERMSDLAPAIFNPVYRQAMEQRAVSIPIISKAITSMVEGSQNAELKRMAEILLQSVDNSIPNDTASLPGQRRLNHAIQSSLWRIAQTKLRGIKNTMKATSFFDISGSTSLNATADAGFNMLLEHEIYSNDELLDSTTYNDLSQSTYYSGEATIWPDDWMNEDYDGISDAASYFEYISDSDPTMVDSLFSHCEIPQSPCSSSASGMLLYDDDDDDDAKDGFVFLFDF</sequence>
<keyword evidence="2" id="KW-1185">Reference proteome</keyword>
<dbReference type="RefSeq" id="XP_056490545.1">
    <property type="nucleotide sequence ID" value="XM_056627811.1"/>
</dbReference>
<dbReference type="OrthoDB" id="4187154at2759"/>
<dbReference type="GeneID" id="81366791"/>
<accession>A0A9X0BB71</accession>
<name>A0A9X0BB71_9EURO</name>
<evidence type="ECO:0000313" key="1">
    <source>
        <dbReference type="EMBL" id="KAJ5403303.1"/>
    </source>
</evidence>
<reference evidence="1" key="1">
    <citation type="submission" date="2022-12" db="EMBL/GenBank/DDBJ databases">
        <authorList>
            <person name="Petersen C."/>
        </authorList>
    </citation>
    <scope>NUCLEOTIDE SEQUENCE</scope>
    <source>
        <strain evidence="1">IBT 29677</strain>
    </source>
</reference>
<protein>
    <submittedName>
        <fullName evidence="1">Uncharacterized protein</fullName>
    </submittedName>
</protein>
<reference evidence="1" key="2">
    <citation type="journal article" date="2023" name="IMA Fungus">
        <title>Comparative genomic study of the Penicillium genus elucidates a diverse pangenome and 15 lateral gene transfer events.</title>
        <authorList>
            <person name="Petersen C."/>
            <person name="Sorensen T."/>
            <person name="Nielsen M.R."/>
            <person name="Sondergaard T.E."/>
            <person name="Sorensen J.L."/>
            <person name="Fitzpatrick D.A."/>
            <person name="Frisvad J.C."/>
            <person name="Nielsen K.L."/>
        </authorList>
    </citation>
    <scope>NUCLEOTIDE SEQUENCE</scope>
    <source>
        <strain evidence="1">IBT 29677</strain>
    </source>
</reference>
<proteinExistence type="predicted"/>
<organism evidence="1 2">
    <name type="scientific">Penicillium cosmopolitanum</name>
    <dbReference type="NCBI Taxonomy" id="1131564"/>
    <lineage>
        <taxon>Eukaryota</taxon>
        <taxon>Fungi</taxon>
        <taxon>Dikarya</taxon>
        <taxon>Ascomycota</taxon>
        <taxon>Pezizomycotina</taxon>
        <taxon>Eurotiomycetes</taxon>
        <taxon>Eurotiomycetidae</taxon>
        <taxon>Eurotiales</taxon>
        <taxon>Aspergillaceae</taxon>
        <taxon>Penicillium</taxon>
    </lineage>
</organism>
<dbReference type="EMBL" id="JAPZBU010000005">
    <property type="protein sequence ID" value="KAJ5403303.1"/>
    <property type="molecule type" value="Genomic_DNA"/>
</dbReference>
<dbReference type="AlphaFoldDB" id="A0A9X0BB71"/>
<gene>
    <name evidence="1" type="ORF">N7509_003174</name>
</gene>
<dbReference type="Proteomes" id="UP001147747">
    <property type="component" value="Unassembled WGS sequence"/>
</dbReference>
<evidence type="ECO:0000313" key="2">
    <source>
        <dbReference type="Proteomes" id="UP001147747"/>
    </source>
</evidence>
<comment type="caution">
    <text evidence="1">The sequence shown here is derived from an EMBL/GenBank/DDBJ whole genome shotgun (WGS) entry which is preliminary data.</text>
</comment>